<sequence>MDPPSLLHCNKFHPSSGLSLTEKLSTDIISKYEQLIWAVRHGKRELINSLLDERTPVNSSTVFNDLRSALHSSVYFGDPDIVKKLLDRGASVNTYNRNIETPLILAAKMGKQTITDLLLHAKGLENCCSREKLTHLHIACMRNKVEIVKNLIDSKADVNAAVHSSSISWPGYTPLHFAVHYSCIETVKYLLSIGADITIGDFSKSTPLHLANVIRNDQVIDSILSAHKYVYSNPVNSEGISHFHISCTRNNVDVVKHFIETGVNPRDLVPQKSLNWPSYAAIDFAIYYECIDVVKLLLLCGETIKSPHCSIYRVGSVHNTGNSDLVELFFEKYKLQNASIEMEKASDIHVSCINNEIESLMKILSEMPSSLNSAIWKGNSLLHLAVKCKNVEVAQYLLSQGADYEAQNLQGKSSLHLAFDHSMREIIELILEDYKNFSENPADHDGISHLHIACAKKNVKAVERYIKLGVDLNVTVNADSAFWPGCSPLHMAVKNHSVEVVRLLLDHKACYSLLDVRNSTPFDVAIHQSKQMLKRMNSCRIMKMILNTHHTSRLDSFDDRGFSHLHLMCMESETEVESEVESVRQYILEYPSDVKKAVQRSNSPYDGYTPLHFAADNGAEKIIKLLLESGADLISKAESGKTPLYLLLYRRSSCILEILHDFLQVQKTPVEILDHSFFHLICIAGDLELIKHHLANGADPNCSVKRTTDMSNNWTPLHLVALKSYSLGHQVAKLLIDYGANPNARDIQMNTPLHHILDNSDPKFIDVLVNHGADVNALNANSETPLLSICLSVEDVLDIELSFGLMRSFLNNGADINLADWQGRTPLTIDTWDLFQDEGDEEEEDVEGYFDKEIDLLLKHVIKLKMIGFYVSEINQQAFSSLLTKHSTRLNLNQTDFENECTEELDSMKKFGIDRYTTLYDMLFKDLNGLAVATKNDALRRIINSGDLEKDFPIYGFMLPLQWRKGIIRRPLLEKSLQALDSTIGRKLPSNLKENILQLLNNDDLKSIILCAETQ</sequence>
<dbReference type="EMBL" id="CM056741">
    <property type="protein sequence ID" value="KAJ8688278.1"/>
    <property type="molecule type" value="Genomic_DNA"/>
</dbReference>
<reference evidence="1" key="1">
    <citation type="submission" date="2023-04" db="EMBL/GenBank/DDBJ databases">
        <title>A chromosome-level genome assembly of the parasitoid wasp Eretmocerus hayati.</title>
        <authorList>
            <person name="Zhong Y."/>
            <person name="Liu S."/>
            <person name="Liu Y."/>
        </authorList>
    </citation>
    <scope>NUCLEOTIDE SEQUENCE</scope>
    <source>
        <strain evidence="1">ZJU_SS_LIU_2023</strain>
    </source>
</reference>
<gene>
    <name evidence="1" type="ORF">QAD02_024073</name>
</gene>
<keyword evidence="2" id="KW-1185">Reference proteome</keyword>
<dbReference type="Proteomes" id="UP001239111">
    <property type="component" value="Chromosome 1"/>
</dbReference>
<evidence type="ECO:0000313" key="1">
    <source>
        <dbReference type="EMBL" id="KAJ8688278.1"/>
    </source>
</evidence>
<organism evidence="1 2">
    <name type="scientific">Eretmocerus hayati</name>
    <dbReference type="NCBI Taxonomy" id="131215"/>
    <lineage>
        <taxon>Eukaryota</taxon>
        <taxon>Metazoa</taxon>
        <taxon>Ecdysozoa</taxon>
        <taxon>Arthropoda</taxon>
        <taxon>Hexapoda</taxon>
        <taxon>Insecta</taxon>
        <taxon>Pterygota</taxon>
        <taxon>Neoptera</taxon>
        <taxon>Endopterygota</taxon>
        <taxon>Hymenoptera</taxon>
        <taxon>Apocrita</taxon>
        <taxon>Proctotrupomorpha</taxon>
        <taxon>Chalcidoidea</taxon>
        <taxon>Aphelinidae</taxon>
        <taxon>Aphelininae</taxon>
        <taxon>Eretmocerus</taxon>
    </lineage>
</organism>
<proteinExistence type="predicted"/>
<accession>A0ACC2PYS5</accession>
<name>A0ACC2PYS5_9HYME</name>
<protein>
    <submittedName>
        <fullName evidence="1">Uncharacterized protein</fullName>
    </submittedName>
</protein>
<comment type="caution">
    <text evidence="1">The sequence shown here is derived from an EMBL/GenBank/DDBJ whole genome shotgun (WGS) entry which is preliminary data.</text>
</comment>
<evidence type="ECO:0000313" key="2">
    <source>
        <dbReference type="Proteomes" id="UP001239111"/>
    </source>
</evidence>